<evidence type="ECO:0000313" key="8">
    <source>
        <dbReference type="EMBL" id="KAJ3425144.1"/>
    </source>
</evidence>
<dbReference type="Pfam" id="PF02891">
    <property type="entry name" value="zf-MIZ"/>
    <property type="match status" value="1"/>
</dbReference>
<accession>A0AAV7Y6M3</accession>
<dbReference type="PANTHER" id="PTHR10782:SF4">
    <property type="entry name" value="TONALLI, ISOFORM E"/>
    <property type="match status" value="1"/>
</dbReference>
<evidence type="ECO:0000256" key="1">
    <source>
        <dbReference type="ARBA" id="ARBA00022723"/>
    </source>
</evidence>
<organism evidence="8 9">
    <name type="scientific">Anaeramoeba flamelloides</name>
    <dbReference type="NCBI Taxonomy" id="1746091"/>
    <lineage>
        <taxon>Eukaryota</taxon>
        <taxon>Metamonada</taxon>
        <taxon>Anaeramoebidae</taxon>
        <taxon>Anaeramoeba</taxon>
    </lineage>
</organism>
<dbReference type="GO" id="GO:0016925">
    <property type="term" value="P:protein sumoylation"/>
    <property type="evidence" value="ECO:0007669"/>
    <property type="project" value="TreeGrafter"/>
</dbReference>
<dbReference type="Gene3D" id="3.30.40.10">
    <property type="entry name" value="Zinc/RING finger domain, C3HC4 (zinc finger)"/>
    <property type="match status" value="1"/>
</dbReference>
<dbReference type="PANTHER" id="PTHR10782">
    <property type="entry name" value="ZINC FINGER MIZ DOMAIN-CONTAINING PROTEIN"/>
    <property type="match status" value="1"/>
</dbReference>
<evidence type="ECO:0000256" key="6">
    <source>
        <dbReference type="SAM" id="MobiDB-lite"/>
    </source>
</evidence>
<evidence type="ECO:0000259" key="7">
    <source>
        <dbReference type="PROSITE" id="PS51044"/>
    </source>
</evidence>
<dbReference type="PROSITE" id="PS51044">
    <property type="entry name" value="ZF_SP_RING"/>
    <property type="match status" value="1"/>
</dbReference>
<dbReference type="AlphaFoldDB" id="A0AAV7Y6M3"/>
<dbReference type="GO" id="GO:0061665">
    <property type="term" value="F:SUMO ligase activity"/>
    <property type="evidence" value="ECO:0007669"/>
    <property type="project" value="TreeGrafter"/>
</dbReference>
<keyword evidence="3" id="KW-0862">Zinc</keyword>
<proteinExistence type="predicted"/>
<reference evidence="8" key="1">
    <citation type="submission" date="2022-08" db="EMBL/GenBank/DDBJ databases">
        <title>Novel sulphate-reducing endosymbionts in the free-living metamonad Anaeramoeba.</title>
        <authorList>
            <person name="Jerlstrom-Hultqvist J."/>
            <person name="Cepicka I."/>
            <person name="Gallot-Lavallee L."/>
            <person name="Salas-Leiva D."/>
            <person name="Curtis B.A."/>
            <person name="Zahonova K."/>
            <person name="Pipaliya S."/>
            <person name="Dacks J."/>
            <person name="Roger A.J."/>
        </authorList>
    </citation>
    <scope>NUCLEOTIDE SEQUENCE</scope>
    <source>
        <strain evidence="8">Busselton2</strain>
    </source>
</reference>
<dbReference type="InterPro" id="IPR013083">
    <property type="entry name" value="Znf_RING/FYVE/PHD"/>
</dbReference>
<sequence length="520" mass="61520">MQEDLEIQRSYFRVDPPLWRYLQDQPQEEESRLRLERIRNQFQEKKNNEIYKELGVHLHNNYFPWTVIYEILQGSDPTFRPVSLPIIGPLPLTSRRIIRTKIPREVFQRVLRLNGNRRIPVGNRETGVYWCCYNRSLPNLTNKNWPSGIDLFINEKKIALPNKQCGPLPADLKDFKGNGSDWLQVSINDVEHDWVLVLQQMQYFTIGELIKIITSTREIDISASWEDHKKRIFGLHSSNQSVKQRYSQNNTNREMDIEQNLGNENEDKIDEDLKTQQVSISLKCPLGINRIRIPARGDTCSHLDCFDLEGFLGWAVQNHQKTVWKCPFCQNDLIFTDLIVDGFVKSILYKSPNYDGKVLVFSNGEWKHSKPKISQSNVILLEEDINISNNNTLETKNTFPNLNNNKKQNNNNSTKKVVKMNPYFDEDDDDEDDEDDNDDFYARNNEIIATREKNQKLLWQLRHEQKKQQEKQQKKQQEKQQIEKLYKERIFFTKRYLESMKPKKKKKKKLVYKLTGKSIH</sequence>
<dbReference type="InterPro" id="IPR004181">
    <property type="entry name" value="Znf_MIZ"/>
</dbReference>
<protein>
    <submittedName>
        <fullName evidence="8">Tonalli isoform b</fullName>
    </submittedName>
</protein>
<evidence type="ECO:0000256" key="4">
    <source>
        <dbReference type="PROSITE-ProRule" id="PRU00452"/>
    </source>
</evidence>
<evidence type="ECO:0000256" key="3">
    <source>
        <dbReference type="ARBA" id="ARBA00022833"/>
    </source>
</evidence>
<gene>
    <name evidence="8" type="ORF">M0812_27578</name>
</gene>
<evidence type="ECO:0000313" key="9">
    <source>
        <dbReference type="Proteomes" id="UP001146793"/>
    </source>
</evidence>
<evidence type="ECO:0000256" key="2">
    <source>
        <dbReference type="ARBA" id="ARBA00022771"/>
    </source>
</evidence>
<keyword evidence="5" id="KW-0175">Coiled coil</keyword>
<comment type="caution">
    <text evidence="8">The sequence shown here is derived from an EMBL/GenBank/DDBJ whole genome shotgun (WGS) entry which is preliminary data.</text>
</comment>
<keyword evidence="1" id="KW-0479">Metal-binding</keyword>
<evidence type="ECO:0000256" key="5">
    <source>
        <dbReference type="SAM" id="Coils"/>
    </source>
</evidence>
<dbReference type="GO" id="GO:0000785">
    <property type="term" value="C:chromatin"/>
    <property type="evidence" value="ECO:0007669"/>
    <property type="project" value="TreeGrafter"/>
</dbReference>
<feature type="coiled-coil region" evidence="5">
    <location>
        <begin position="460"/>
        <end position="488"/>
    </location>
</feature>
<feature type="domain" description="SP-RING-type" evidence="7">
    <location>
        <begin position="269"/>
        <end position="353"/>
    </location>
</feature>
<dbReference type="GO" id="GO:0008270">
    <property type="term" value="F:zinc ion binding"/>
    <property type="evidence" value="ECO:0007669"/>
    <property type="project" value="UniProtKB-KW"/>
</dbReference>
<feature type="region of interest" description="Disordered" evidence="6">
    <location>
        <begin position="396"/>
        <end position="418"/>
    </location>
</feature>
<keyword evidence="2 4" id="KW-0863">Zinc-finger</keyword>
<dbReference type="EMBL" id="JANTQA010000070">
    <property type="protein sequence ID" value="KAJ3425144.1"/>
    <property type="molecule type" value="Genomic_DNA"/>
</dbReference>
<name>A0AAV7Y6M3_9EUKA</name>
<dbReference type="Proteomes" id="UP001146793">
    <property type="component" value="Unassembled WGS sequence"/>
</dbReference>
<dbReference type="CDD" id="cd16650">
    <property type="entry name" value="SP-RING_PIAS-like"/>
    <property type="match status" value="1"/>
</dbReference>